<evidence type="ECO:0000313" key="2">
    <source>
        <dbReference type="Proteomes" id="UP000499080"/>
    </source>
</evidence>
<gene>
    <name evidence="1" type="ORF">AVEN_192057_1</name>
</gene>
<dbReference type="Proteomes" id="UP000499080">
    <property type="component" value="Unassembled WGS sequence"/>
</dbReference>
<comment type="caution">
    <text evidence="1">The sequence shown here is derived from an EMBL/GenBank/DDBJ whole genome shotgun (WGS) entry which is preliminary data.</text>
</comment>
<dbReference type="EMBL" id="BGPR01000056">
    <property type="protein sequence ID" value="GBL87881.1"/>
    <property type="molecule type" value="Genomic_DNA"/>
</dbReference>
<organism evidence="1 2">
    <name type="scientific">Araneus ventricosus</name>
    <name type="common">Orbweaver spider</name>
    <name type="synonym">Epeira ventricosa</name>
    <dbReference type="NCBI Taxonomy" id="182803"/>
    <lineage>
        <taxon>Eukaryota</taxon>
        <taxon>Metazoa</taxon>
        <taxon>Ecdysozoa</taxon>
        <taxon>Arthropoda</taxon>
        <taxon>Chelicerata</taxon>
        <taxon>Arachnida</taxon>
        <taxon>Araneae</taxon>
        <taxon>Araneomorphae</taxon>
        <taxon>Entelegynae</taxon>
        <taxon>Araneoidea</taxon>
        <taxon>Araneidae</taxon>
        <taxon>Araneus</taxon>
    </lineage>
</organism>
<protein>
    <submittedName>
        <fullName evidence="1">Uncharacterized protein</fullName>
    </submittedName>
</protein>
<evidence type="ECO:0000313" key="1">
    <source>
        <dbReference type="EMBL" id="GBL87881.1"/>
    </source>
</evidence>
<reference evidence="1 2" key="1">
    <citation type="journal article" date="2019" name="Sci. Rep.">
        <title>Orb-weaving spider Araneus ventricosus genome elucidates the spidroin gene catalogue.</title>
        <authorList>
            <person name="Kono N."/>
            <person name="Nakamura H."/>
            <person name="Ohtoshi R."/>
            <person name="Moran D.A.P."/>
            <person name="Shinohara A."/>
            <person name="Yoshida Y."/>
            <person name="Fujiwara M."/>
            <person name="Mori M."/>
            <person name="Tomita M."/>
            <person name="Arakawa K."/>
        </authorList>
    </citation>
    <scope>NUCLEOTIDE SEQUENCE [LARGE SCALE GENOMIC DNA]</scope>
</reference>
<sequence length="116" mass="13351">MSLAYAECPQDVQESLAAQYFVDAIRDEDTQHATRLMEFTDLKSALAYSLKYEVAKTASKISMYARPIKIEDNTANEKDYKFEFLLRALEKLLDRLDAGKKTHPKTESERDLLQVL</sequence>
<name>A0A4Y2B672_ARAVE</name>
<accession>A0A4Y2B672</accession>
<proteinExistence type="predicted"/>
<dbReference type="AlphaFoldDB" id="A0A4Y2B672"/>
<keyword evidence="2" id="KW-1185">Reference proteome</keyword>